<reference evidence="1 2" key="1">
    <citation type="submission" date="2019-12" db="EMBL/GenBank/DDBJ databases">
        <authorList>
            <person name="Feng G."/>
            <person name="Zhu H."/>
        </authorList>
    </citation>
    <scope>NUCLEOTIDE SEQUENCE [LARGE SCALE GENOMIC DNA]</scope>
    <source>
        <strain evidence="1 2">FGD1</strain>
    </source>
</reference>
<evidence type="ECO:0000313" key="1">
    <source>
        <dbReference type="EMBL" id="MYM00352.1"/>
    </source>
</evidence>
<organism evidence="1 2">
    <name type="scientific">Novosphingobium silvae</name>
    <dbReference type="NCBI Taxonomy" id="2692619"/>
    <lineage>
        <taxon>Bacteria</taxon>
        <taxon>Pseudomonadati</taxon>
        <taxon>Pseudomonadota</taxon>
        <taxon>Alphaproteobacteria</taxon>
        <taxon>Sphingomonadales</taxon>
        <taxon>Sphingomonadaceae</taxon>
        <taxon>Novosphingobium</taxon>
    </lineage>
</organism>
<name>A0A7X4GLE0_9SPHN</name>
<proteinExistence type="predicted"/>
<comment type="caution">
    <text evidence="1">The sequence shown here is derived from an EMBL/GenBank/DDBJ whole genome shotgun (WGS) entry which is preliminary data.</text>
</comment>
<keyword evidence="2" id="KW-1185">Reference proteome</keyword>
<dbReference type="InterPro" id="IPR025332">
    <property type="entry name" value="DUF4238"/>
</dbReference>
<evidence type="ECO:0000313" key="2">
    <source>
        <dbReference type="Proteomes" id="UP000465810"/>
    </source>
</evidence>
<gene>
    <name evidence="1" type="ORF">GR702_21680</name>
</gene>
<accession>A0A7X4GLE0</accession>
<dbReference type="Proteomes" id="UP000465810">
    <property type="component" value="Unassembled WGS sequence"/>
</dbReference>
<dbReference type="Pfam" id="PF14022">
    <property type="entry name" value="DUF4238"/>
    <property type="match status" value="1"/>
</dbReference>
<dbReference type="AlphaFoldDB" id="A0A7X4GLE0"/>
<dbReference type="EMBL" id="WVTD01000045">
    <property type="protein sequence ID" value="MYM00352.1"/>
    <property type="molecule type" value="Genomic_DNA"/>
</dbReference>
<sequence length="329" mass="36540">MTSDENGGARNHHFVPQFYLKGFARPRSKDGRLTVFDLKTRKSFATRPRNVAARRDYNRIEIEGQDPNAIESQLALIEADADQAFRRIIGAQSIDDADDFSFVLMLIARIALSNPSFREQRDKMIGQIGSMMMRNIVATPERWAAVTQQAGEELPGEVIPYEKMRAIVEGGGLTVGAAQEALIEQEVALWPAIMPLLEQRKWTLLIAPPKSTGFITCDRPFSLQENIPSPSRSPYGVGLGCADTTIIFSISHDLAVVGTFEHGGTTSVVTEQIVAAVNFQMLQAAMRQIYAPADFSINDIGPKVSLFSQSELWRRIRERSVEEGSQPDR</sequence>
<protein>
    <submittedName>
        <fullName evidence="1">DUF4238 domain-containing protein</fullName>
    </submittedName>
</protein>
<dbReference type="RefSeq" id="WP_160987586.1">
    <property type="nucleotide sequence ID" value="NZ_WVTD01000045.1"/>
</dbReference>